<gene>
    <name evidence="3" type="ORF">ACFOX3_06745</name>
</gene>
<evidence type="ECO:0000313" key="3">
    <source>
        <dbReference type="EMBL" id="MFC4361989.1"/>
    </source>
</evidence>
<protein>
    <submittedName>
        <fullName evidence="3">LysM peptidoglycan-binding domain-containing protein</fullName>
    </submittedName>
</protein>
<evidence type="ECO:0000313" key="4">
    <source>
        <dbReference type="Proteomes" id="UP001595840"/>
    </source>
</evidence>
<dbReference type="CDD" id="cd00118">
    <property type="entry name" value="LysM"/>
    <property type="match status" value="1"/>
</dbReference>
<dbReference type="InterPro" id="IPR018392">
    <property type="entry name" value="LysM"/>
</dbReference>
<dbReference type="SMART" id="SM00257">
    <property type="entry name" value="LysM"/>
    <property type="match status" value="1"/>
</dbReference>
<reference evidence="4" key="1">
    <citation type="journal article" date="2019" name="Int. J. Syst. Evol. Microbiol.">
        <title>The Global Catalogue of Microorganisms (GCM) 10K type strain sequencing project: providing services to taxonomists for standard genome sequencing and annotation.</title>
        <authorList>
            <consortium name="The Broad Institute Genomics Platform"/>
            <consortium name="The Broad Institute Genome Sequencing Center for Infectious Disease"/>
            <person name="Wu L."/>
            <person name="Ma J."/>
        </authorList>
    </citation>
    <scope>NUCLEOTIDE SEQUENCE [LARGE SCALE GENOMIC DNA]</scope>
    <source>
        <strain evidence="4">CECT 8570</strain>
    </source>
</reference>
<dbReference type="SUPFAM" id="SSF54106">
    <property type="entry name" value="LysM domain"/>
    <property type="match status" value="1"/>
</dbReference>
<dbReference type="Proteomes" id="UP001595840">
    <property type="component" value="Unassembled WGS sequence"/>
</dbReference>
<dbReference type="Pfam" id="PF01476">
    <property type="entry name" value="LysM"/>
    <property type="match status" value="1"/>
</dbReference>
<comment type="caution">
    <text evidence="3">The sequence shown here is derived from an EMBL/GenBank/DDBJ whole genome shotgun (WGS) entry which is preliminary data.</text>
</comment>
<keyword evidence="4" id="KW-1185">Reference proteome</keyword>
<dbReference type="InterPro" id="IPR052196">
    <property type="entry name" value="Bact_Kbp"/>
</dbReference>
<dbReference type="InterPro" id="IPR036779">
    <property type="entry name" value="LysM_dom_sf"/>
</dbReference>
<evidence type="ECO:0000259" key="2">
    <source>
        <dbReference type="PROSITE" id="PS51782"/>
    </source>
</evidence>
<accession>A0ABV8V4N2</accession>
<feature type="domain" description="LysM" evidence="2">
    <location>
        <begin position="1824"/>
        <end position="1872"/>
    </location>
</feature>
<proteinExistence type="predicted"/>
<dbReference type="PROSITE" id="PS51782">
    <property type="entry name" value="LYSM"/>
    <property type="match status" value="1"/>
</dbReference>
<dbReference type="PANTHER" id="PTHR34700:SF4">
    <property type="entry name" value="PHAGE-LIKE ELEMENT PBSX PROTEIN XKDP"/>
    <property type="match status" value="1"/>
</dbReference>
<organism evidence="3 4">
    <name type="scientific">Simiduia curdlanivorans</name>
    <dbReference type="NCBI Taxonomy" id="1492769"/>
    <lineage>
        <taxon>Bacteria</taxon>
        <taxon>Pseudomonadati</taxon>
        <taxon>Pseudomonadota</taxon>
        <taxon>Gammaproteobacteria</taxon>
        <taxon>Cellvibrionales</taxon>
        <taxon>Cellvibrionaceae</taxon>
        <taxon>Simiduia</taxon>
    </lineage>
</organism>
<sequence>MTAAALVDDGSVARTYAFDDVNILDVASIKISGLTKVKAGSSDADTVNGIGEWTMLGSNNSAHNNGIDFEDIEFANSALTTLKGSAAADIVDVLAANSIEAWDITFNVAGGGNFSAIDLGTDTGDTVTGIGASDWTDIAANSATNSGIQFIGLDAANTDAAILTGSALDDEFTDVSGSSVTFQGIKFSKNSGEFEKVLGGGSTTGDTLFAGAAAVTLVSDENAVLWGNTLFEDLAAVQVGSIFGSTGVDQFIITGNQALVVKSIQFTGVSEVDGGDLAGGDSVSGGASWTLDWDDLDPSIAIAESQNIRFSHIGSAQGSSRVLVGSGGADIFSINGNIITANDIDFTVVGGESFLSVDALGGEDSASGADGFSWSLIGNKHAVYNTTEFFGFEALSGAATSAFMSADDDIVNVIAPNKISAYNMTLESSAAAGLSRVDMLGGDDVVGARDGQTFELLAEDKSVITDGITFLSVERVENGNIIGGEAGINFIIDVDGKVTAGGLDVTNANGISGGSGYDTVTSENDEAWTILGSNSARNMAQIFTDIEYIVSRSAEIFGSALGDTFSLLSNGNLRANNMDVKFQNGLHALHAGSGADVFTGFSETQYSLTDEVGRLSIDALSLAISSVETINGGHLIGSEQSEIFVVQGLGNVRVNQMDFNNLISLTAGESVLDADEVISLAGAQWETLNAAQSEHAGIVFSGLEKVSGDFDTLIGTVDDDLFSIDAAGVSHNGVLYSSSAVAGLATVDGMGGQDTLIVDDSYGFQLTSVSGQGKVSESTFSRIELVDAKTVLADASGSSVAINGNNQITVSDMTVSGATQFFGSNVFDSVSGGSAWQLLNTPGVAIADGIEFSAIERVETSANVISSVADSNTVSVTDAAHFRLQDIDFTSLAVSGFSQLNLGVGANEVSADNVKLENSDQSIWVETLLISGVDKVLATNLSGTESDDSFTVLENSNIAARLIEFEGLVSINGAGGQDSIANAGAVVLLGGTQFTAADYNLDSVEFIQADTLIGSTGVENYVLFENGEIGVSGLTFSGLASVASGGGEDAVQAPVNSTWLIDGNEKLTNSGVEFTGMRFASGAEKLFSTGDSDETYELIAGNSLRLGGVSFSGLSELDAGLGQDQLIGADGQVWQLLGSGEFESGGVNFKQVELVTATDAGLIHATGVAELFDVSAEGALLSVAGVDFSGVTRLIAGSEDALSLSAGQSLALTNAFGQVQIASLLATGMSDVSGQALVLSGTDVEDEFQLGINANTLAVAGVNFAGVSEILAGTGSDRIIGTVGADQFDLSAAGDIAAAGMVFTGVTQVDGAGGSDLVMNEGAEWRALVIEGELAERTALANLGSVSVLFTNLESVNNTGRFNGAALSGEYVFTDVNQLQYAGMTFNGLNYLQANGAADTLVGADVDLSWNLISGSSSFSNEASSVSFAGIDALQLGAGSDSVVVNGASLTAMHTGGGDDSVSLQTGGLQTLDLGVGDDRLDILSHEFAPASLSGGLGNDTLASGVAGLGWDLAATAEGESGLGNYVFAQFEALLDSSENLQVESLADTQLTGTGLMTGGMSLEFSNANTLALTVNSSSESAVSGDVSVSDVSITSAGDVNIYTDVDLISIDTQSTGIDIALVVKDDIKINSINAGSGDIDLASEGIGNLSVVENKVNFTAANLVLGTNTEPFLAIGDQFAPVTMNVSQSVNFVGLSFVEPLYVGVVPVTSSFTGDRIESVYGEQAGQGVKSAVQTAVEDFSQVDPAIFEAVSPYSASADAVATGEYRLVAGVLLPVDATAAGAETDEEEGKKKPADEAESNAVTPILFPEEAALPELKPGYSESYHIKEGDTLWDIAEKFLKDPYKWIELWQQNPKVKNPNLIYPGDVIKVIIINGKAFLTIRFEPLPEQKDPVIALASSGFGGLDTNLVAPAI</sequence>
<dbReference type="Gene3D" id="3.10.350.10">
    <property type="entry name" value="LysM domain"/>
    <property type="match status" value="1"/>
</dbReference>
<dbReference type="PANTHER" id="PTHR34700">
    <property type="entry name" value="POTASSIUM BINDING PROTEIN KBP"/>
    <property type="match status" value="1"/>
</dbReference>
<evidence type="ECO:0000256" key="1">
    <source>
        <dbReference type="SAM" id="MobiDB-lite"/>
    </source>
</evidence>
<dbReference type="EMBL" id="JBHSCX010000004">
    <property type="protein sequence ID" value="MFC4361989.1"/>
    <property type="molecule type" value="Genomic_DNA"/>
</dbReference>
<feature type="region of interest" description="Disordered" evidence="1">
    <location>
        <begin position="1782"/>
        <end position="1801"/>
    </location>
</feature>
<name>A0ABV8V4N2_9GAMM</name>
<dbReference type="RefSeq" id="WP_380736131.1">
    <property type="nucleotide sequence ID" value="NZ_JBHSCX010000004.1"/>
</dbReference>